<evidence type="ECO:0000313" key="2">
    <source>
        <dbReference type="EMBL" id="ODQ78747.1"/>
    </source>
</evidence>
<dbReference type="GeneID" id="30147204"/>
<dbReference type="EMBL" id="KV454434">
    <property type="protein sequence ID" value="ODQ78747.1"/>
    <property type="molecule type" value="Genomic_DNA"/>
</dbReference>
<evidence type="ECO:0000256" key="1">
    <source>
        <dbReference type="SAM" id="MobiDB-lite"/>
    </source>
</evidence>
<name>A0A1E3QP40_9ASCO</name>
<feature type="region of interest" description="Disordered" evidence="1">
    <location>
        <begin position="64"/>
        <end position="87"/>
    </location>
</feature>
<accession>A0A1E3QP40</accession>
<sequence>MQRIILSSTLRVARTTIGRRAYGANPTGFNPAFPDTNTKAILGAAILFTGWAVVFSKGDNNVPFSSPTEVLNKPGTGEANEDDDDDE</sequence>
<dbReference type="Proteomes" id="UP000094336">
    <property type="component" value="Unassembled WGS sequence"/>
</dbReference>
<proteinExistence type="predicted"/>
<protein>
    <submittedName>
        <fullName evidence="2">Uncharacterized protein</fullName>
    </submittedName>
</protein>
<organism evidence="2 3">
    <name type="scientific">Babjeviella inositovora NRRL Y-12698</name>
    <dbReference type="NCBI Taxonomy" id="984486"/>
    <lineage>
        <taxon>Eukaryota</taxon>
        <taxon>Fungi</taxon>
        <taxon>Dikarya</taxon>
        <taxon>Ascomycota</taxon>
        <taxon>Saccharomycotina</taxon>
        <taxon>Pichiomycetes</taxon>
        <taxon>Serinales incertae sedis</taxon>
        <taxon>Babjeviella</taxon>
    </lineage>
</organism>
<evidence type="ECO:0000313" key="3">
    <source>
        <dbReference type="Proteomes" id="UP000094336"/>
    </source>
</evidence>
<reference evidence="3" key="1">
    <citation type="submission" date="2016-05" db="EMBL/GenBank/DDBJ databases">
        <title>Comparative genomics of biotechnologically important yeasts.</title>
        <authorList>
            <consortium name="DOE Joint Genome Institute"/>
            <person name="Riley R."/>
            <person name="Haridas S."/>
            <person name="Wolfe K.H."/>
            <person name="Lopes M.R."/>
            <person name="Hittinger C.T."/>
            <person name="Goker M."/>
            <person name="Salamov A."/>
            <person name="Wisecaver J."/>
            <person name="Long T.M."/>
            <person name="Aerts A.L."/>
            <person name="Barry K."/>
            <person name="Choi C."/>
            <person name="Clum A."/>
            <person name="Coughlan A.Y."/>
            <person name="Deshpande S."/>
            <person name="Douglass A.P."/>
            <person name="Hanson S.J."/>
            <person name="Klenk H.-P."/>
            <person name="Labutti K."/>
            <person name="Lapidus A."/>
            <person name="Lindquist E."/>
            <person name="Lipzen A."/>
            <person name="Meier-Kolthoff J.P."/>
            <person name="Ohm R.A."/>
            <person name="Otillar R.P."/>
            <person name="Pangilinan J."/>
            <person name="Peng Y."/>
            <person name="Rokas A."/>
            <person name="Rosa C.A."/>
            <person name="Scheuner C."/>
            <person name="Sibirny A.A."/>
            <person name="Slot J.C."/>
            <person name="Stielow J.B."/>
            <person name="Sun H."/>
            <person name="Kurtzman C.P."/>
            <person name="Blackwell M."/>
            <person name="Grigoriev I.V."/>
            <person name="Jeffries T.W."/>
        </authorList>
    </citation>
    <scope>NUCLEOTIDE SEQUENCE [LARGE SCALE GENOMIC DNA]</scope>
    <source>
        <strain evidence="3">NRRL Y-12698</strain>
    </source>
</reference>
<dbReference type="AlphaFoldDB" id="A0A1E3QP40"/>
<dbReference type="RefSeq" id="XP_018984075.1">
    <property type="nucleotide sequence ID" value="XM_019129351.1"/>
</dbReference>
<keyword evidence="3" id="KW-1185">Reference proteome</keyword>
<gene>
    <name evidence="2" type="ORF">BABINDRAFT_162438</name>
</gene>